<comment type="caution">
    <text evidence="1">The sequence shown here is derived from an EMBL/GenBank/DDBJ whole genome shotgun (WGS) entry which is preliminary data.</text>
</comment>
<protein>
    <submittedName>
        <fullName evidence="1">Uncharacterized protein</fullName>
    </submittedName>
</protein>
<accession>A0A9D4GAU7</accession>
<name>A0A9D4GAU7_DREPO</name>
<proteinExistence type="predicted"/>
<evidence type="ECO:0000313" key="1">
    <source>
        <dbReference type="EMBL" id="KAH3813432.1"/>
    </source>
</evidence>
<keyword evidence="2" id="KW-1185">Reference proteome</keyword>
<sequence length="73" mass="8572">MKFNNRYAASLQLRTSFTLTKNLTEVLLSKTEEVLWKKKRKWKKEWTTSLLNRLNIGTGNDSNNHGTMLDDLE</sequence>
<gene>
    <name evidence="1" type="ORF">DPMN_141889</name>
</gene>
<reference evidence="1" key="1">
    <citation type="journal article" date="2019" name="bioRxiv">
        <title>The Genome of the Zebra Mussel, Dreissena polymorpha: A Resource for Invasive Species Research.</title>
        <authorList>
            <person name="McCartney M.A."/>
            <person name="Auch B."/>
            <person name="Kono T."/>
            <person name="Mallez S."/>
            <person name="Zhang Y."/>
            <person name="Obille A."/>
            <person name="Becker A."/>
            <person name="Abrahante J.E."/>
            <person name="Garbe J."/>
            <person name="Badalamenti J.P."/>
            <person name="Herman A."/>
            <person name="Mangelson H."/>
            <person name="Liachko I."/>
            <person name="Sullivan S."/>
            <person name="Sone E.D."/>
            <person name="Koren S."/>
            <person name="Silverstein K.A.T."/>
            <person name="Beckman K.B."/>
            <person name="Gohl D.M."/>
        </authorList>
    </citation>
    <scope>NUCLEOTIDE SEQUENCE</scope>
    <source>
        <strain evidence="1">Duluth1</strain>
        <tissue evidence="1">Whole animal</tissue>
    </source>
</reference>
<dbReference type="AlphaFoldDB" id="A0A9D4GAU7"/>
<organism evidence="1 2">
    <name type="scientific">Dreissena polymorpha</name>
    <name type="common">Zebra mussel</name>
    <name type="synonym">Mytilus polymorpha</name>
    <dbReference type="NCBI Taxonomy" id="45954"/>
    <lineage>
        <taxon>Eukaryota</taxon>
        <taxon>Metazoa</taxon>
        <taxon>Spiralia</taxon>
        <taxon>Lophotrochozoa</taxon>
        <taxon>Mollusca</taxon>
        <taxon>Bivalvia</taxon>
        <taxon>Autobranchia</taxon>
        <taxon>Heteroconchia</taxon>
        <taxon>Euheterodonta</taxon>
        <taxon>Imparidentia</taxon>
        <taxon>Neoheterodontei</taxon>
        <taxon>Myida</taxon>
        <taxon>Dreissenoidea</taxon>
        <taxon>Dreissenidae</taxon>
        <taxon>Dreissena</taxon>
    </lineage>
</organism>
<dbReference type="Proteomes" id="UP000828390">
    <property type="component" value="Unassembled WGS sequence"/>
</dbReference>
<dbReference type="EMBL" id="JAIWYP010000006">
    <property type="protein sequence ID" value="KAH3813432.1"/>
    <property type="molecule type" value="Genomic_DNA"/>
</dbReference>
<evidence type="ECO:0000313" key="2">
    <source>
        <dbReference type="Proteomes" id="UP000828390"/>
    </source>
</evidence>
<reference evidence="1" key="2">
    <citation type="submission" date="2020-11" db="EMBL/GenBank/DDBJ databases">
        <authorList>
            <person name="McCartney M.A."/>
            <person name="Auch B."/>
            <person name="Kono T."/>
            <person name="Mallez S."/>
            <person name="Becker A."/>
            <person name="Gohl D.M."/>
            <person name="Silverstein K.A.T."/>
            <person name="Koren S."/>
            <person name="Bechman K.B."/>
            <person name="Herman A."/>
            <person name="Abrahante J.E."/>
            <person name="Garbe J."/>
        </authorList>
    </citation>
    <scope>NUCLEOTIDE SEQUENCE</scope>
    <source>
        <strain evidence="1">Duluth1</strain>
        <tissue evidence="1">Whole animal</tissue>
    </source>
</reference>